<evidence type="ECO:0000256" key="7">
    <source>
        <dbReference type="ARBA" id="ARBA00023172"/>
    </source>
</evidence>
<evidence type="ECO:0000313" key="17">
    <source>
        <dbReference type="Proteomes" id="UP001060771"/>
    </source>
</evidence>
<reference evidence="15" key="2">
    <citation type="submission" date="2020-09" db="EMBL/GenBank/DDBJ databases">
        <authorList>
            <person name="Sun Q."/>
            <person name="Ohkuma M."/>
        </authorList>
    </citation>
    <scope>NUCLEOTIDE SEQUENCE</scope>
    <source>
        <strain evidence="15">JCM 11219</strain>
    </source>
</reference>
<feature type="region of interest" description="Disordered" evidence="11">
    <location>
        <begin position="1"/>
        <end position="41"/>
    </location>
</feature>
<dbReference type="SUPFAM" id="SSF52540">
    <property type="entry name" value="P-loop containing nucleoside triphosphate hydrolases"/>
    <property type="match status" value="1"/>
</dbReference>
<evidence type="ECO:0000259" key="12">
    <source>
        <dbReference type="PROSITE" id="PS50162"/>
    </source>
</evidence>
<dbReference type="SUPFAM" id="SSF47794">
    <property type="entry name" value="Rad51 N-terminal domain-like"/>
    <property type="match status" value="1"/>
</dbReference>
<gene>
    <name evidence="9 15" type="primary">radA</name>
    <name evidence="14" type="synonym">radA_2</name>
    <name evidence="15" type="ORF">GCM10007112_12090</name>
    <name evidence="14" type="ORF">Vsou_24970</name>
</gene>
<dbReference type="GeneID" id="76208035"/>
<evidence type="ECO:0000256" key="2">
    <source>
        <dbReference type="ARBA" id="ARBA00018144"/>
    </source>
</evidence>
<dbReference type="InterPro" id="IPR027417">
    <property type="entry name" value="P-loop_NTPase"/>
</dbReference>
<dbReference type="GO" id="GO:0005524">
    <property type="term" value="F:ATP binding"/>
    <property type="evidence" value="ECO:0007669"/>
    <property type="project" value="UniProtKB-UniRule"/>
</dbReference>
<feature type="compositionally biased region" description="Acidic residues" evidence="11">
    <location>
        <begin position="11"/>
        <end position="35"/>
    </location>
</feature>
<dbReference type="Gene3D" id="3.40.50.300">
    <property type="entry name" value="P-loop containing nucleotide triphosphate hydrolases"/>
    <property type="match status" value="1"/>
</dbReference>
<comment type="similarity">
    <text evidence="1 9 10">Belongs to the eukaryotic RecA-like protein family.</text>
</comment>
<dbReference type="GO" id="GO:0006281">
    <property type="term" value="P:DNA repair"/>
    <property type="evidence" value="ECO:0007669"/>
    <property type="project" value="UniProtKB-UniRule"/>
</dbReference>
<dbReference type="NCBIfam" id="NF003301">
    <property type="entry name" value="PRK04301.1"/>
    <property type="match status" value="1"/>
</dbReference>
<dbReference type="HAMAP" id="MF_00348">
    <property type="entry name" value="RadA_arch"/>
    <property type="match status" value="1"/>
</dbReference>
<comment type="function">
    <text evidence="8 9 10">Involved in DNA repair and in homologous recombination. Binds and assemble on single-stranded DNA to form a nucleoprotein filament. Hydrolyzes ATP in a ssDNA-dependent manner and promotes DNA strand exchange between homologous DNA molecules.</text>
</comment>
<feature type="domain" description="RecA family profile 2" evidence="13">
    <location>
        <begin position="304"/>
        <end position="363"/>
    </location>
</feature>
<dbReference type="PROSITE" id="PS50162">
    <property type="entry name" value="RECA_2"/>
    <property type="match status" value="1"/>
</dbReference>
<dbReference type="InterPro" id="IPR010995">
    <property type="entry name" value="DNA_repair_Rad51/TF_NusA_a-hlx"/>
</dbReference>
<evidence type="ECO:0000256" key="11">
    <source>
        <dbReference type="SAM" id="MobiDB-lite"/>
    </source>
</evidence>
<dbReference type="GO" id="GO:0140664">
    <property type="term" value="F:ATP-dependent DNA damage sensor activity"/>
    <property type="evidence" value="ECO:0007669"/>
    <property type="project" value="InterPro"/>
</dbReference>
<name>A0A830EHE5_9CREN</name>
<evidence type="ECO:0000313" key="15">
    <source>
        <dbReference type="EMBL" id="GGI76883.1"/>
    </source>
</evidence>
<proteinExistence type="inferred from homology"/>
<dbReference type="PANTHER" id="PTHR22942">
    <property type="entry name" value="RECA/RAD51/RADA DNA STRAND-PAIRING FAMILY MEMBER"/>
    <property type="match status" value="1"/>
</dbReference>
<evidence type="ECO:0000256" key="3">
    <source>
        <dbReference type="ARBA" id="ARBA00022741"/>
    </source>
</evidence>
<dbReference type="Gene3D" id="1.10.150.20">
    <property type="entry name" value="5' to 3' exonuclease, C-terminal subdomain"/>
    <property type="match status" value="1"/>
</dbReference>
<evidence type="ECO:0000256" key="6">
    <source>
        <dbReference type="ARBA" id="ARBA00023125"/>
    </source>
</evidence>
<reference evidence="14" key="4">
    <citation type="journal article" date="2023" name="Microbiol. Resour. Announc.">
        <title>Complete Genome Sequence of Vulcanisaeta souniana Strain IC-059, a Hyperthermophilic Archaeon Isolated from Hot Spring Water in Japan.</title>
        <authorList>
            <person name="Kato S."/>
            <person name="Itoh T."/>
            <person name="Wu L."/>
            <person name="Ma J."/>
            <person name="Ohkuma M."/>
        </authorList>
    </citation>
    <scope>NUCLEOTIDE SEQUENCE</scope>
    <source>
        <strain evidence="14">JCM 11219</strain>
    </source>
</reference>
<evidence type="ECO:0000256" key="9">
    <source>
        <dbReference type="HAMAP-Rule" id="MF_00348"/>
    </source>
</evidence>
<feature type="binding site" evidence="9">
    <location>
        <begin position="157"/>
        <end position="164"/>
    </location>
    <ligand>
        <name>ATP</name>
        <dbReference type="ChEBI" id="CHEBI:30616"/>
    </ligand>
</feature>
<dbReference type="Proteomes" id="UP000657075">
    <property type="component" value="Unassembled WGS sequence"/>
</dbReference>
<dbReference type="InterPro" id="IPR013632">
    <property type="entry name" value="Rad51_C"/>
</dbReference>
<dbReference type="SMART" id="SM00382">
    <property type="entry name" value="AAA"/>
    <property type="match status" value="1"/>
</dbReference>
<dbReference type="FunFam" id="3.40.50.300:FF:002052">
    <property type="entry name" value="DNA repair protein RAD51 homolog"/>
    <property type="match status" value="1"/>
</dbReference>
<evidence type="ECO:0000313" key="14">
    <source>
        <dbReference type="EMBL" id="BDR93404.1"/>
    </source>
</evidence>
<dbReference type="GO" id="GO:0006310">
    <property type="term" value="P:DNA recombination"/>
    <property type="evidence" value="ECO:0007669"/>
    <property type="project" value="UniProtKB-UniRule"/>
</dbReference>
<dbReference type="InterPro" id="IPR020588">
    <property type="entry name" value="RecA_ATP-bd"/>
</dbReference>
<keyword evidence="6 9" id="KW-0238">DNA-binding</keyword>
<dbReference type="AlphaFoldDB" id="A0A830EHE5"/>
<evidence type="ECO:0000256" key="8">
    <source>
        <dbReference type="ARBA" id="ARBA00025684"/>
    </source>
</evidence>
<dbReference type="Pfam" id="PF14520">
    <property type="entry name" value="HHH_5"/>
    <property type="match status" value="1"/>
</dbReference>
<reference evidence="17" key="3">
    <citation type="submission" date="2022-09" db="EMBL/GenBank/DDBJ databases">
        <title>Complete genome sequence of Vulcanisaeta souniana.</title>
        <authorList>
            <person name="Kato S."/>
            <person name="Itoh T."/>
            <person name="Ohkuma M."/>
        </authorList>
    </citation>
    <scope>NUCLEOTIDE SEQUENCE [LARGE SCALE GENOMIC DNA]</scope>
    <source>
        <strain evidence="17">JCM 11219</strain>
    </source>
</reference>
<keyword evidence="17" id="KW-1185">Reference proteome</keyword>
<protein>
    <recommendedName>
        <fullName evidence="2 9">DNA repair and recombination protein RadA</fullName>
    </recommendedName>
</protein>
<dbReference type="PIRSF" id="PIRSF005856">
    <property type="entry name" value="Rad51"/>
    <property type="match status" value="1"/>
</dbReference>
<dbReference type="InterPro" id="IPR020587">
    <property type="entry name" value="RecA_monomer-monomer_interface"/>
</dbReference>
<keyword evidence="4 9" id="KW-0227">DNA damage</keyword>
<evidence type="ECO:0000256" key="10">
    <source>
        <dbReference type="PIRNR" id="PIRNR005856"/>
    </source>
</evidence>
<dbReference type="NCBIfam" id="TIGR02236">
    <property type="entry name" value="recomb_radA"/>
    <property type="match status" value="1"/>
</dbReference>
<dbReference type="GO" id="GO:0003684">
    <property type="term" value="F:damaged DNA binding"/>
    <property type="evidence" value="ECO:0007669"/>
    <property type="project" value="UniProtKB-UniRule"/>
</dbReference>
<reference evidence="15" key="1">
    <citation type="journal article" date="2014" name="Int. J. Syst. Evol. Microbiol.">
        <title>Complete genome sequence of Corynebacterium casei LMG S-19264T (=DSM 44701T), isolated from a smear-ripened cheese.</title>
        <authorList>
            <consortium name="US DOE Joint Genome Institute (JGI-PGF)"/>
            <person name="Walter F."/>
            <person name="Albersmeier A."/>
            <person name="Kalinowski J."/>
            <person name="Ruckert C."/>
        </authorList>
    </citation>
    <scope>NUCLEOTIDE SEQUENCE</scope>
    <source>
        <strain evidence="15">JCM 11219</strain>
    </source>
</reference>
<dbReference type="Pfam" id="PF08423">
    <property type="entry name" value="Rad51"/>
    <property type="match status" value="1"/>
</dbReference>
<organism evidence="15 16">
    <name type="scientific">Vulcanisaeta souniana JCM 11219</name>
    <dbReference type="NCBI Taxonomy" id="1293586"/>
    <lineage>
        <taxon>Archaea</taxon>
        <taxon>Thermoproteota</taxon>
        <taxon>Thermoprotei</taxon>
        <taxon>Thermoproteales</taxon>
        <taxon>Thermoproteaceae</taxon>
        <taxon>Vulcanisaeta</taxon>
    </lineage>
</organism>
<dbReference type="Proteomes" id="UP001060771">
    <property type="component" value="Chromosome"/>
</dbReference>
<dbReference type="CDD" id="cd19515">
    <property type="entry name" value="archRadA"/>
    <property type="match status" value="1"/>
</dbReference>
<dbReference type="PANTHER" id="PTHR22942:SF30">
    <property type="entry name" value="MEIOTIC RECOMBINATION PROTEIN DMC1_LIM15 HOMOLOG"/>
    <property type="match status" value="1"/>
</dbReference>
<keyword evidence="5 9" id="KW-0067">ATP-binding</keyword>
<dbReference type="EMBL" id="BMNM01000004">
    <property type="protein sequence ID" value="GGI76883.1"/>
    <property type="molecule type" value="Genomic_DNA"/>
</dbReference>
<dbReference type="PROSITE" id="PS50163">
    <property type="entry name" value="RECA_3"/>
    <property type="match status" value="1"/>
</dbReference>
<dbReference type="InterPro" id="IPR003593">
    <property type="entry name" value="AAA+_ATPase"/>
</dbReference>
<evidence type="ECO:0000256" key="5">
    <source>
        <dbReference type="ARBA" id="ARBA00022840"/>
    </source>
</evidence>
<accession>A0A830EHE5</accession>
<dbReference type="InterPro" id="IPR016467">
    <property type="entry name" value="DNA_recomb/repair_RecA-like"/>
</dbReference>
<dbReference type="OrthoDB" id="31129at2157"/>
<evidence type="ECO:0000256" key="1">
    <source>
        <dbReference type="ARBA" id="ARBA00008050"/>
    </source>
</evidence>
<dbReference type="RefSeq" id="WP_188603138.1">
    <property type="nucleotide sequence ID" value="NZ_AP026830.1"/>
</dbReference>
<feature type="domain" description="RecA family profile 1" evidence="12">
    <location>
        <begin position="128"/>
        <end position="299"/>
    </location>
</feature>
<keyword evidence="3 9" id="KW-0547">Nucleotide-binding</keyword>
<dbReference type="InterPro" id="IPR011938">
    <property type="entry name" value="DNA_recomb/repair_RadA"/>
</dbReference>
<keyword evidence="7 9" id="KW-0233">DNA recombination</keyword>
<evidence type="ECO:0000313" key="16">
    <source>
        <dbReference type="Proteomes" id="UP000657075"/>
    </source>
</evidence>
<evidence type="ECO:0000256" key="4">
    <source>
        <dbReference type="ARBA" id="ARBA00022763"/>
    </source>
</evidence>
<sequence>MPKGRKRVEEEQQEVEEEKEEEPIEEAEDTGEEEGSKEGAGTVVTATVSGGYPVIDVEEIEGVGRVTAQKLREAGYNTARDVAFASVKELSDILGSEDRAKQIIASAQKLIGLTPFITAYELYEKRRGIRRISTGVRALDELLGGGIETKAITELVGEFGSGKTQLCHQLSIMVQLPEDKGGLKAKALYVDTENTFRPERIMQIAKYRGLDPQEALRNILYARAYNSDHQMMIVEESKKIIEKENIGLIVIDSLVAHFRSEYPGRENLAERQQKLNHHIAQLLRIADIYNAAVVVTNQVVAQPDVFFGNPLKPAGGNVIAHGATYRVWLRKGKENVRIAKIFDSPYHPEREVTFRITEEGVVD</sequence>
<dbReference type="EMBL" id="AP026830">
    <property type="protein sequence ID" value="BDR93404.1"/>
    <property type="molecule type" value="Genomic_DNA"/>
</dbReference>
<evidence type="ECO:0000259" key="13">
    <source>
        <dbReference type="PROSITE" id="PS50163"/>
    </source>
</evidence>